<proteinExistence type="predicted"/>
<dbReference type="RefSeq" id="XP_024773395.1">
    <property type="nucleotide sequence ID" value="XM_024921557.1"/>
</dbReference>
<evidence type="ECO:0000313" key="2">
    <source>
        <dbReference type="Proteomes" id="UP000241690"/>
    </source>
</evidence>
<dbReference type="EMBL" id="KZ679681">
    <property type="protein sequence ID" value="PTB53718.1"/>
    <property type="molecule type" value="Genomic_DNA"/>
</dbReference>
<keyword evidence="2" id="KW-1185">Reference proteome</keyword>
<organism evidence="1 2">
    <name type="scientific">Trichoderma harzianum CBS 226.95</name>
    <dbReference type="NCBI Taxonomy" id="983964"/>
    <lineage>
        <taxon>Eukaryota</taxon>
        <taxon>Fungi</taxon>
        <taxon>Dikarya</taxon>
        <taxon>Ascomycota</taxon>
        <taxon>Pezizomycotina</taxon>
        <taxon>Sordariomycetes</taxon>
        <taxon>Hypocreomycetidae</taxon>
        <taxon>Hypocreales</taxon>
        <taxon>Hypocreaceae</taxon>
        <taxon>Trichoderma</taxon>
    </lineage>
</organism>
<name>A0A2T4A9X7_TRIHA</name>
<dbReference type="Proteomes" id="UP000241690">
    <property type="component" value="Unassembled WGS sequence"/>
</dbReference>
<dbReference type="AlphaFoldDB" id="A0A2T4A9X7"/>
<dbReference type="GeneID" id="36630140"/>
<reference evidence="1 2" key="1">
    <citation type="submission" date="2016-07" db="EMBL/GenBank/DDBJ databases">
        <title>Multiple horizontal gene transfer events from other fungi enriched the ability of initially mycotrophic Trichoderma (Ascomycota) to feed on dead plant biomass.</title>
        <authorList>
            <consortium name="DOE Joint Genome Institute"/>
            <person name="Aerts A."/>
            <person name="Atanasova L."/>
            <person name="Chenthamara K."/>
            <person name="Zhang J."/>
            <person name="Grujic M."/>
            <person name="Henrissat B."/>
            <person name="Kuo A."/>
            <person name="Salamov A."/>
            <person name="Lipzen A."/>
            <person name="Labutti K."/>
            <person name="Barry K."/>
            <person name="Miao Y."/>
            <person name="Rahimi M.J."/>
            <person name="Shen Q."/>
            <person name="Grigoriev I.V."/>
            <person name="Kubicek C.P."/>
            <person name="Druzhinina I.S."/>
        </authorList>
    </citation>
    <scope>NUCLEOTIDE SEQUENCE [LARGE SCALE GENOMIC DNA]</scope>
    <source>
        <strain evidence="1 2">CBS 226.95</strain>
    </source>
</reference>
<gene>
    <name evidence="1" type="ORF">M431DRAFT_6014</name>
</gene>
<evidence type="ECO:0000313" key="1">
    <source>
        <dbReference type="EMBL" id="PTB53718.1"/>
    </source>
</evidence>
<accession>A0A2T4A9X7</accession>
<sequence length="106" mass="11551">MAGAWSFVSFSIESTTPDRLTDILFANGLMQVPVVISILARYKENVEHKNIAASVREPSGDDAHTGVTSSFNSRVIITSVAPPRVTIDDVETTRSPESFTAWIDNP</sequence>
<protein>
    <submittedName>
        <fullName evidence="1">Uncharacterized protein</fullName>
    </submittedName>
</protein>